<evidence type="ECO:0000313" key="2">
    <source>
        <dbReference type="EMBL" id="SKA27303.1"/>
    </source>
</evidence>
<protein>
    <submittedName>
        <fullName evidence="2">BrnA antitoxin of type II toxin-antitoxin system</fullName>
    </submittedName>
</protein>
<proteinExistence type="predicted"/>
<evidence type="ECO:0000256" key="1">
    <source>
        <dbReference type="SAM" id="MobiDB-lite"/>
    </source>
</evidence>
<dbReference type="Proteomes" id="UP000190092">
    <property type="component" value="Unassembled WGS sequence"/>
</dbReference>
<dbReference type="AlphaFoldDB" id="A0A1T4SGL1"/>
<sequence>MTANKRSTRRAFVDPDDAPDLSTPKWKAKFDAMPVKRGRPKSERPKISTTLRLDADVVDHFRALGPGWQTRINATLRSAIRKRRERAA</sequence>
<evidence type="ECO:0000313" key="3">
    <source>
        <dbReference type="Proteomes" id="UP000190092"/>
    </source>
</evidence>
<gene>
    <name evidence="2" type="ORF">SAMN02745126_04637</name>
</gene>
<dbReference type="EMBL" id="FUWJ01000008">
    <property type="protein sequence ID" value="SKA27303.1"/>
    <property type="molecule type" value="Genomic_DNA"/>
</dbReference>
<dbReference type="RefSeq" id="WP_085936329.1">
    <property type="nucleotide sequence ID" value="NZ_FUWJ01000008.1"/>
</dbReference>
<dbReference type="Pfam" id="PF14384">
    <property type="entry name" value="BrnA_antitoxin"/>
    <property type="match status" value="1"/>
</dbReference>
<dbReference type="OrthoDB" id="361944at2"/>
<keyword evidence="3" id="KW-1185">Reference proteome</keyword>
<name>A0A1T4SGL1_9HYPH</name>
<accession>A0A1T4SGL1</accession>
<reference evidence="3" key="1">
    <citation type="submission" date="2017-02" db="EMBL/GenBank/DDBJ databases">
        <authorList>
            <person name="Varghese N."/>
            <person name="Submissions S."/>
        </authorList>
    </citation>
    <scope>NUCLEOTIDE SEQUENCE [LARGE SCALE GENOMIC DNA]</scope>
    <source>
        <strain evidence="3">ATCC 27094</strain>
    </source>
</reference>
<dbReference type="STRING" id="225324.SAMN02745126_04637"/>
<feature type="region of interest" description="Disordered" evidence="1">
    <location>
        <begin position="1"/>
        <end position="24"/>
    </location>
</feature>
<organism evidence="2 3">
    <name type="scientific">Enhydrobacter aerosaccus</name>
    <dbReference type="NCBI Taxonomy" id="225324"/>
    <lineage>
        <taxon>Bacteria</taxon>
        <taxon>Pseudomonadati</taxon>
        <taxon>Pseudomonadota</taxon>
        <taxon>Alphaproteobacteria</taxon>
        <taxon>Hyphomicrobiales</taxon>
        <taxon>Enhydrobacter</taxon>
    </lineage>
</organism>
<dbReference type="InterPro" id="IPR025528">
    <property type="entry name" value="BrnA_antitoxin"/>
</dbReference>